<dbReference type="PANTHER" id="PTHR43941:SF1">
    <property type="entry name" value="STRUCTURAL MAINTENANCE OF CHROMOSOMES PROTEIN 2"/>
    <property type="match status" value="1"/>
</dbReference>
<feature type="compositionally biased region" description="Polar residues" evidence="1">
    <location>
        <begin position="179"/>
        <end position="189"/>
    </location>
</feature>
<feature type="region of interest" description="Disordered" evidence="1">
    <location>
        <begin position="943"/>
        <end position="965"/>
    </location>
</feature>
<dbReference type="GO" id="GO:0003682">
    <property type="term" value="F:chromatin binding"/>
    <property type="evidence" value="ECO:0007669"/>
    <property type="project" value="TreeGrafter"/>
</dbReference>
<name>A0A2P6MSG5_9EUKA</name>
<feature type="region of interest" description="Disordered" evidence="1">
    <location>
        <begin position="1518"/>
        <end position="1546"/>
    </location>
</feature>
<feature type="region of interest" description="Disordered" evidence="1">
    <location>
        <begin position="779"/>
        <end position="822"/>
    </location>
</feature>
<feature type="compositionally biased region" description="Basic and acidic residues" evidence="1">
    <location>
        <begin position="1175"/>
        <end position="1239"/>
    </location>
</feature>
<feature type="region of interest" description="Disordered" evidence="1">
    <location>
        <begin position="707"/>
        <end position="758"/>
    </location>
</feature>
<feature type="compositionally biased region" description="Basic and acidic residues" evidence="1">
    <location>
        <begin position="738"/>
        <end position="748"/>
    </location>
</feature>
<reference evidence="2 3" key="1">
    <citation type="journal article" date="2018" name="Genome Biol. Evol.">
        <title>Multiple Roots of Fruiting Body Formation in Amoebozoa.</title>
        <authorList>
            <person name="Hillmann F."/>
            <person name="Forbes G."/>
            <person name="Novohradska S."/>
            <person name="Ferling I."/>
            <person name="Riege K."/>
            <person name="Groth M."/>
            <person name="Westermann M."/>
            <person name="Marz M."/>
            <person name="Spaller T."/>
            <person name="Winckler T."/>
            <person name="Schaap P."/>
            <person name="Glockner G."/>
        </authorList>
    </citation>
    <scope>NUCLEOTIDE SEQUENCE [LARGE SCALE GENOMIC DNA]</scope>
    <source>
        <strain evidence="2 3">Jena</strain>
    </source>
</reference>
<keyword evidence="3" id="KW-1185">Reference proteome</keyword>
<protein>
    <submittedName>
        <fullName evidence="2">Trichohyalin</fullName>
    </submittedName>
</protein>
<feature type="compositionally biased region" description="Polar residues" evidence="1">
    <location>
        <begin position="916"/>
        <end position="931"/>
    </location>
</feature>
<feature type="region of interest" description="Disordered" evidence="1">
    <location>
        <begin position="179"/>
        <end position="206"/>
    </location>
</feature>
<feature type="compositionally biased region" description="Basic and acidic residues" evidence="1">
    <location>
        <begin position="1363"/>
        <end position="1393"/>
    </location>
</feature>
<feature type="region of interest" description="Disordered" evidence="1">
    <location>
        <begin position="1120"/>
        <end position="1254"/>
    </location>
</feature>
<dbReference type="SUPFAM" id="SSF49562">
    <property type="entry name" value="C2 domain (Calcium/lipid-binding domain, CaLB)"/>
    <property type="match status" value="1"/>
</dbReference>
<evidence type="ECO:0000313" key="2">
    <source>
        <dbReference type="EMBL" id="PRP74649.1"/>
    </source>
</evidence>
<dbReference type="GO" id="GO:0007076">
    <property type="term" value="P:mitotic chromosome condensation"/>
    <property type="evidence" value="ECO:0007669"/>
    <property type="project" value="TreeGrafter"/>
</dbReference>
<feature type="compositionally biased region" description="Basic and acidic residues" evidence="1">
    <location>
        <begin position="1616"/>
        <end position="1627"/>
    </location>
</feature>
<feature type="compositionally biased region" description="Polar residues" evidence="1">
    <location>
        <begin position="1280"/>
        <end position="1297"/>
    </location>
</feature>
<comment type="caution">
    <text evidence="2">The sequence shown here is derived from an EMBL/GenBank/DDBJ whole genome shotgun (WGS) entry which is preliminary data.</text>
</comment>
<dbReference type="OrthoDB" id="552574at2759"/>
<sequence>MEGSLKQRSLVGRIGEIRPLLLDQSQLRYTTRGCFIPHITKLSIATTEESQLYTLNISQEISVALSISSDTHQDQVTLTVKRAAMTGSASPVPLRLTKTPTVTIPKSRRKIFNIDVRDCCFNEEGNYFLTCTLDWTSRDRSGTPTDKKNIGATFRTEVSSYTKTPDFKNNNFQFRINSTVSTSPTSKTGTPDPFNSPKLRPGGSRSNLFDELNGPSIILEAFQVVEGSKNDAFVVGACRLSLSKFMGQLLRGEQLPLPIRLKRPLTNDTHDTPLHHTENDGIDTLHLEENPQVLHVGVANMLVSILENSGPISAQSDVMTSLPFHNDDDVTPCIHFTENFTVSDVVEVDKGDEGNALQGDTKGHTLEGGRDGSKYSFEVTVHCLVNLPTSEGGKLFSPFFICKTTKDARMKKPAKAATFAVENARHAIWREKLVVDAEYEEVKEGLGLFLAIIDSVTRKYIGKCIVPVDNLVFGEQYNLGILINRDNSFLIISLCAEYDPRDEIYLFQHIPDLLRLKIFLRGFQRNIVSPGTTIIAVVKMMEDVDVYRRNISRSISQKILPSQPFNTVALDSPDPFGSLTPTSHRVTVPSEDTEEGTIWNETIQFTVHKDKIVPKKSVFAIEYYSIQHTSEGKLVTSDMIHYVGYSILYLRDILDPEVPEGVVASFADISVTFSDRHESNDNFLHMDALKFTSKGYIDYLQRCMAESSNGKVETEGRRSKNASPNPSRLKGSNTSTPEMKRREQETKKNGTYSLGEKELQMIKEQQEWVLQETRRIEEERRRMEEGRREEEAKRRKEEERRREEEERRREGEERRREEEERRLEERLRLFEGKMRAESEMRIREEMMREKRREGEDVREEDEVIKLLKSQLEKEREEHRLDVERQASIQNELVQSLRTTADTLRIEIESQKRNEQTRASTSSSQIADLISKNQTLTREIEELKHSEAKESPNLRPLEFADDGPRSAMVSDDITALRRRTWQQMEEITKLKEELEEMRRYQRTVFKQEEIIGRLNSHLQTTIDDSQRERSDKEVKHREIQRLLQVIGTLETRLSQLPLEKEKENELSEIIKQKEEQLSEILKEKENQLNELQRVYTQEKDSWGDEKRELTKARVEMERSLEENNKEIEEKNKEIEEKNKEIEEKNKEIGEKRKEIEETNKMIEETNKRIIQSNETMGEKMEAIESMEREREEKERKMDDMQKKMEQMKGEKSAMEEKMKEMQKVIDTLRSEQDKKRDRIKLTQSSGGYDSIMSPPISLGLDPNKITSLMDMYAAFIPQNPPNTAETQPRPSSNEPVSRSTRRLRSAGERSHSFVDLVKTDPARSPRSPRSNTNPPKVESGELKTITRSKSTTMAELEQSIMASEMKKGEEEKKVTQDDSGKKREEELTRKKSKGFEKIISKNCTSGTPLSRPLSIVKGGSFSNILSHVSSGRHDNTPLSTSPPEPENNNVMIEVAAISDRREDPIILTERREESSGHLSRPSSAEISSRRGSRPSSANGLPTTSPRRITDLALFRMSSMEEMNESRLSPRVPETSSTTRDVKTLRNIEIPPVNLEERLPLRSPVAESPKDRSALLHSSGSISTREMRQTTPVGEPQLSPGSAGRQPRDTEVEEPVSEEGRKKAEEVKMSTRRQPTHMPVKHPSGSYRDMMYFRIEC</sequence>
<dbReference type="GO" id="GO:0000796">
    <property type="term" value="C:condensin complex"/>
    <property type="evidence" value="ECO:0007669"/>
    <property type="project" value="TreeGrafter"/>
</dbReference>
<feature type="compositionally biased region" description="Polar residues" evidence="1">
    <location>
        <begin position="1492"/>
        <end position="1505"/>
    </location>
</feature>
<feature type="compositionally biased region" description="Basic and acidic residues" evidence="1">
    <location>
        <begin position="1120"/>
        <end position="1166"/>
    </location>
</feature>
<dbReference type="GO" id="GO:0000793">
    <property type="term" value="C:condensed chromosome"/>
    <property type="evidence" value="ECO:0007669"/>
    <property type="project" value="TreeGrafter"/>
</dbReference>
<dbReference type="EMBL" id="MDYQ01000448">
    <property type="protein sequence ID" value="PRP74649.1"/>
    <property type="molecule type" value="Genomic_DNA"/>
</dbReference>
<feature type="region of interest" description="Disordered" evidence="1">
    <location>
        <begin position="1275"/>
        <end position="1393"/>
    </location>
</feature>
<dbReference type="InParanoid" id="A0A2P6MSG5"/>
<organism evidence="2 3">
    <name type="scientific">Planoprotostelium fungivorum</name>
    <dbReference type="NCBI Taxonomy" id="1890364"/>
    <lineage>
        <taxon>Eukaryota</taxon>
        <taxon>Amoebozoa</taxon>
        <taxon>Evosea</taxon>
        <taxon>Variosea</taxon>
        <taxon>Cavosteliida</taxon>
        <taxon>Cavosteliaceae</taxon>
        <taxon>Planoprotostelium</taxon>
    </lineage>
</organism>
<dbReference type="InterPro" id="IPR035892">
    <property type="entry name" value="C2_domain_sf"/>
</dbReference>
<feature type="region of interest" description="Disordered" evidence="1">
    <location>
        <begin position="1423"/>
        <end position="1506"/>
    </location>
</feature>
<feature type="region of interest" description="Disordered" evidence="1">
    <location>
        <begin position="1558"/>
        <end position="1643"/>
    </location>
</feature>
<dbReference type="GO" id="GO:0000785">
    <property type="term" value="C:chromatin"/>
    <property type="evidence" value="ECO:0007669"/>
    <property type="project" value="TreeGrafter"/>
</dbReference>
<feature type="compositionally biased region" description="Polar residues" evidence="1">
    <location>
        <begin position="1574"/>
        <end position="1590"/>
    </location>
</feature>
<feature type="compositionally biased region" description="Basic and acidic residues" evidence="1">
    <location>
        <begin position="1304"/>
        <end position="1322"/>
    </location>
</feature>
<feature type="compositionally biased region" description="Polar residues" evidence="1">
    <location>
        <begin position="1475"/>
        <end position="1485"/>
    </location>
</feature>
<feature type="region of interest" description="Disordered" evidence="1">
    <location>
        <begin position="908"/>
        <end position="931"/>
    </location>
</feature>
<evidence type="ECO:0000313" key="3">
    <source>
        <dbReference type="Proteomes" id="UP000241769"/>
    </source>
</evidence>
<gene>
    <name evidence="2" type="ORF">PROFUN_03571</name>
</gene>
<dbReference type="Proteomes" id="UP000241769">
    <property type="component" value="Unassembled WGS sequence"/>
</dbReference>
<accession>A0A2P6MSG5</accession>
<evidence type="ECO:0000256" key="1">
    <source>
        <dbReference type="SAM" id="MobiDB-lite"/>
    </source>
</evidence>
<feature type="compositionally biased region" description="Polar residues" evidence="1">
    <location>
        <begin position="721"/>
        <end position="737"/>
    </location>
</feature>
<feature type="compositionally biased region" description="Basic and acidic residues" evidence="1">
    <location>
        <begin position="1457"/>
        <end position="1474"/>
    </location>
</feature>
<dbReference type="PANTHER" id="PTHR43941">
    <property type="entry name" value="STRUCTURAL MAINTENANCE OF CHROMOSOMES PROTEIN 2"/>
    <property type="match status" value="1"/>
</dbReference>
<proteinExistence type="predicted"/>